<dbReference type="STRING" id="493475.GARC_1549"/>
<dbReference type="OrthoDB" id="6386016at2"/>
<dbReference type="RefSeq" id="WP_007618440.1">
    <property type="nucleotide sequence ID" value="NZ_BAEO01000018.1"/>
</dbReference>
<keyword evidence="3" id="KW-1185">Reference proteome</keyword>
<evidence type="ECO:0000313" key="2">
    <source>
        <dbReference type="EMBL" id="GAC18521.1"/>
    </source>
</evidence>
<comment type="caution">
    <text evidence="2">The sequence shown here is derived from an EMBL/GenBank/DDBJ whole genome shotgun (WGS) entry which is preliminary data.</text>
</comment>
<evidence type="ECO:0000313" key="3">
    <source>
        <dbReference type="Proteomes" id="UP000006327"/>
    </source>
</evidence>
<proteinExistence type="predicted"/>
<protein>
    <submittedName>
        <fullName evidence="2">Uncharacterized protein</fullName>
    </submittedName>
</protein>
<gene>
    <name evidence="2" type="ORF">GARC_1549</name>
</gene>
<evidence type="ECO:0000256" key="1">
    <source>
        <dbReference type="SAM" id="MobiDB-lite"/>
    </source>
</evidence>
<sequence length="258" mass="28759">MYKIVIVGLVLIGVGAFIWQQQQTEQHADVNTPAQAVVAQQAETTEEGNANPDPMVTQPQKPPVEPAFYQARENIMANLETARTCQQTGSCKANEQDPRAAMFEQEKRLVDSLQSLQDLYAEYQQQDPVLDQTINEFISSPLGRVQFKALQMMQQQPPNIGNANSLITTLDNSYDSKVVQLALQELLRYPSLSEQVDALLMKTLQTGSVYVSRTVAKEITPYLNASNLDAYQALAKTLPTQAAKTKLLQSAIDEYRQH</sequence>
<dbReference type="AlphaFoldDB" id="K6Y3H7"/>
<accession>K6Y3H7</accession>
<dbReference type="EMBL" id="BAEO01000018">
    <property type="protein sequence ID" value="GAC18521.1"/>
    <property type="molecule type" value="Genomic_DNA"/>
</dbReference>
<name>K6Y3H7_9ALTE</name>
<dbReference type="Proteomes" id="UP000006327">
    <property type="component" value="Unassembled WGS sequence"/>
</dbReference>
<reference evidence="2 3" key="1">
    <citation type="journal article" date="2017" name="Antonie Van Leeuwenhoek">
        <title>Rhizobium rhizosphaerae sp. nov., a novel species isolated from rice rhizosphere.</title>
        <authorList>
            <person name="Zhao J.J."/>
            <person name="Zhang J."/>
            <person name="Zhang R.J."/>
            <person name="Zhang C.W."/>
            <person name="Yin H.Q."/>
            <person name="Zhang X.X."/>
        </authorList>
    </citation>
    <scope>NUCLEOTIDE SEQUENCE [LARGE SCALE GENOMIC DNA]</scope>
    <source>
        <strain evidence="2 3">BSs20135</strain>
    </source>
</reference>
<feature type="region of interest" description="Disordered" evidence="1">
    <location>
        <begin position="40"/>
        <end position="61"/>
    </location>
</feature>
<organism evidence="2 3">
    <name type="scientific">Paraglaciecola arctica BSs20135</name>
    <dbReference type="NCBI Taxonomy" id="493475"/>
    <lineage>
        <taxon>Bacteria</taxon>
        <taxon>Pseudomonadati</taxon>
        <taxon>Pseudomonadota</taxon>
        <taxon>Gammaproteobacteria</taxon>
        <taxon>Alteromonadales</taxon>
        <taxon>Alteromonadaceae</taxon>
        <taxon>Paraglaciecola</taxon>
    </lineage>
</organism>